<evidence type="ECO:0000313" key="2">
    <source>
        <dbReference type="EMBL" id="KAB1223243.1"/>
    </source>
</evidence>
<dbReference type="SUPFAM" id="SSF53098">
    <property type="entry name" value="Ribonuclease H-like"/>
    <property type="match status" value="1"/>
</dbReference>
<dbReference type="GO" id="GO:0003676">
    <property type="term" value="F:nucleic acid binding"/>
    <property type="evidence" value="ECO:0007669"/>
    <property type="project" value="InterPro"/>
</dbReference>
<dbReference type="Proteomes" id="UP000516437">
    <property type="component" value="Chromosome 2"/>
</dbReference>
<comment type="caution">
    <text evidence="2">The sequence shown here is derived from an EMBL/GenBank/DDBJ whole genome shotgun (WGS) entry which is preliminary data.</text>
</comment>
<evidence type="ECO:0000259" key="1">
    <source>
        <dbReference type="Pfam" id="PF13456"/>
    </source>
</evidence>
<dbReference type="Pfam" id="PF13456">
    <property type="entry name" value="RVT_3"/>
    <property type="match status" value="1"/>
</dbReference>
<gene>
    <name evidence="2" type="ORF">CJ030_MR2G002957</name>
</gene>
<dbReference type="InterPro" id="IPR012337">
    <property type="entry name" value="RNaseH-like_sf"/>
</dbReference>
<reference evidence="2 3" key="1">
    <citation type="journal article" date="2019" name="Plant Biotechnol. J.">
        <title>The red bayberry genome and genetic basis of sex determination.</title>
        <authorList>
            <person name="Jia H.M."/>
            <person name="Jia H.J."/>
            <person name="Cai Q.L."/>
            <person name="Wang Y."/>
            <person name="Zhao H.B."/>
            <person name="Yang W.F."/>
            <person name="Wang G.Y."/>
            <person name="Li Y.H."/>
            <person name="Zhan D.L."/>
            <person name="Shen Y.T."/>
            <person name="Niu Q.F."/>
            <person name="Chang L."/>
            <person name="Qiu J."/>
            <person name="Zhao L."/>
            <person name="Xie H.B."/>
            <person name="Fu W.Y."/>
            <person name="Jin J."/>
            <person name="Li X.W."/>
            <person name="Jiao Y."/>
            <person name="Zhou C.C."/>
            <person name="Tu T."/>
            <person name="Chai C.Y."/>
            <person name="Gao J.L."/>
            <person name="Fan L.J."/>
            <person name="van de Weg E."/>
            <person name="Wang J.Y."/>
            <person name="Gao Z.S."/>
        </authorList>
    </citation>
    <scope>NUCLEOTIDE SEQUENCE [LARGE SCALE GENOMIC DNA]</scope>
    <source>
        <tissue evidence="2">Leaves</tissue>
    </source>
</reference>
<proteinExistence type="predicted"/>
<organism evidence="2 3">
    <name type="scientific">Morella rubra</name>
    <name type="common">Chinese bayberry</name>
    <dbReference type="NCBI Taxonomy" id="262757"/>
    <lineage>
        <taxon>Eukaryota</taxon>
        <taxon>Viridiplantae</taxon>
        <taxon>Streptophyta</taxon>
        <taxon>Embryophyta</taxon>
        <taxon>Tracheophyta</taxon>
        <taxon>Spermatophyta</taxon>
        <taxon>Magnoliopsida</taxon>
        <taxon>eudicotyledons</taxon>
        <taxon>Gunneridae</taxon>
        <taxon>Pentapetalae</taxon>
        <taxon>rosids</taxon>
        <taxon>fabids</taxon>
        <taxon>Fagales</taxon>
        <taxon>Myricaceae</taxon>
        <taxon>Morella</taxon>
    </lineage>
</organism>
<accession>A0A6A1WEG9</accession>
<evidence type="ECO:0000313" key="3">
    <source>
        <dbReference type="Proteomes" id="UP000516437"/>
    </source>
</evidence>
<dbReference type="AlphaFoldDB" id="A0A6A1WEG9"/>
<protein>
    <recommendedName>
        <fullName evidence="1">RNase H type-1 domain-containing protein</fullName>
    </recommendedName>
</protein>
<dbReference type="InterPro" id="IPR002156">
    <property type="entry name" value="RNaseH_domain"/>
</dbReference>
<dbReference type="OrthoDB" id="1906820at2759"/>
<feature type="domain" description="RNase H type-1" evidence="1">
    <location>
        <begin position="4"/>
        <end position="92"/>
    </location>
</feature>
<dbReference type="GO" id="GO:0004523">
    <property type="term" value="F:RNA-DNA hybrid ribonuclease activity"/>
    <property type="evidence" value="ECO:0007669"/>
    <property type="project" value="InterPro"/>
</dbReference>
<sequence>MELIQATDPLVGEAMAVVHVAEIVLQHSWSLVVFESDCRLLCEDIEQDVAPPCWKIEDLVFSLRRLFKAQSTWAIHWVPWRLNLQAHLLARWVALFGLSSFMDSACIPSSILYCDSDFGLV</sequence>
<dbReference type="InterPro" id="IPR036397">
    <property type="entry name" value="RNaseH_sf"/>
</dbReference>
<name>A0A6A1WEG9_9ROSI</name>
<dbReference type="EMBL" id="RXIC02000020">
    <property type="protein sequence ID" value="KAB1223243.1"/>
    <property type="molecule type" value="Genomic_DNA"/>
</dbReference>
<keyword evidence="3" id="KW-1185">Reference proteome</keyword>
<dbReference type="Gene3D" id="3.30.420.10">
    <property type="entry name" value="Ribonuclease H-like superfamily/Ribonuclease H"/>
    <property type="match status" value="1"/>
</dbReference>